<keyword evidence="7" id="KW-0256">Endoplasmic reticulum</keyword>
<feature type="transmembrane region" description="Helical" evidence="11">
    <location>
        <begin position="816"/>
        <end position="839"/>
    </location>
</feature>
<dbReference type="InterPro" id="IPR011678">
    <property type="entry name" value="EMC1_C"/>
</dbReference>
<feature type="domain" description="ER membrane protein complex subunit 1 C-terminal" evidence="12">
    <location>
        <begin position="632"/>
        <end position="848"/>
    </location>
</feature>
<dbReference type="Gene3D" id="2.130.10.10">
    <property type="entry name" value="YVTN repeat-like/Quinoprotein amine dehydrogenase"/>
    <property type="match status" value="1"/>
</dbReference>
<gene>
    <name evidence="14" type="ORF">TRITD_1Av1G068790</name>
</gene>
<dbReference type="InterPro" id="IPR026895">
    <property type="entry name" value="EMC1"/>
</dbReference>
<evidence type="ECO:0000256" key="2">
    <source>
        <dbReference type="ARBA" id="ARBA00007904"/>
    </source>
</evidence>
<protein>
    <recommendedName>
        <fullName evidence="4">ER membrane protein complex subunit 1</fullName>
    </recommendedName>
</protein>
<evidence type="ECO:0000256" key="6">
    <source>
        <dbReference type="ARBA" id="ARBA00022729"/>
    </source>
</evidence>
<evidence type="ECO:0000256" key="3">
    <source>
        <dbReference type="ARBA" id="ARBA00011276"/>
    </source>
</evidence>
<evidence type="ECO:0000256" key="1">
    <source>
        <dbReference type="ARBA" id="ARBA00004115"/>
    </source>
</evidence>
<keyword evidence="6" id="KW-0732">Signal</keyword>
<evidence type="ECO:0000259" key="13">
    <source>
        <dbReference type="Pfam" id="PF25293"/>
    </source>
</evidence>
<dbReference type="GO" id="GO:0072546">
    <property type="term" value="C:EMC complex"/>
    <property type="evidence" value="ECO:0007669"/>
    <property type="project" value="InterPro"/>
</dbReference>
<keyword evidence="10" id="KW-0325">Glycoprotein</keyword>
<dbReference type="PANTHER" id="PTHR21573:SF0">
    <property type="entry name" value="ER MEMBRANE PROTEIN COMPLEX SUBUNIT 1"/>
    <property type="match status" value="1"/>
</dbReference>
<dbReference type="AlphaFoldDB" id="A0A9R0Q4K3"/>
<dbReference type="Pfam" id="PF07774">
    <property type="entry name" value="EMC1_C"/>
    <property type="match status" value="1"/>
</dbReference>
<dbReference type="Gramene" id="TRITD1Av1G068790.9">
    <property type="protein sequence ID" value="TRITD1Av1G068790.9"/>
    <property type="gene ID" value="TRITD1Av1G068790"/>
</dbReference>
<sequence length="849" mass="94620">MSLRRTTPSTSLVFQLEKDVVTLSSGGSILRAWNLPDGQMIWETNIHTSTSSKSLLHVLSNSKVVKDNLVLVLAGQWIYAVSSIDGVISWGKEFTHDGLEIKQVVQSPDNDIVYVVGIAGSSKLAVYQLNAKTGEIVKDAQESLPDGLCGEILLGSSNVLVALDETRSALFIVDFKGESISYNKVQISEFVQDFSGTVKLLPLISNGIIALQSSSTVSLLKLKGMDGLEVIHSFDQPASVSDALTITEKDEAFAVVQHVGSQIEFIVKVTSDLTNEIIREKVDIDQHRGSVQKVFLNNYVRTDKSHGFRALVVMEDHSILLIQQGAVVWSREDGLASIVDVMTSELPVEKDGVSVADVEHNLFEWLKGHVLKLKGTLMLASVDELAAIQALRVRSSEKNKMTRDHNGFRKLLIVLTKAGKVIALHTGDGRIIWSNLLPSLRASKLGEMPSALRIYQWQVPHHRVMRENPTILVVGRSGASSVAPGVLCILDSYSGEELNSQSFDHSVAQIIPLTLKDSSEQRLHLIVDSNSNAHLYPRSPDALNSFINEMSNQYFYSVDIQKNAIRGYSLQKSCDFNSDDTYCFSTKLLWSIIFPSDAERISVSEARKMNEVVHTQAKIIADQDVMYKYLSKNWVVYHYFNLRAHRFEIAVIEIYDQSRADNKDVLKLILGKHNLSAPMTSYSRPEVMVKSQSYFFTHSVKAMAVTQTAKGITSKQLLIGTIGDQVLALDKRFLDPRRSLNPTQQEKEEGIIPLTDSLPIIPQSYVTHSLQVEALRGIVSIPAKLESTTLVFTYGVDLFYTRLAPSRTYDSLTDEFSYALLLITIVALVAALFVTWIWSEKKELRDKWR</sequence>
<name>A0A9R0Q4K3_TRITD</name>
<comment type="similarity">
    <text evidence="2">Belongs to the EMC1 family.</text>
</comment>
<keyword evidence="8 11" id="KW-1133">Transmembrane helix</keyword>
<evidence type="ECO:0000256" key="8">
    <source>
        <dbReference type="ARBA" id="ARBA00022989"/>
    </source>
</evidence>
<proteinExistence type="inferred from homology"/>
<organism evidence="14 15">
    <name type="scientific">Triticum turgidum subsp. durum</name>
    <name type="common">Durum wheat</name>
    <name type="synonym">Triticum durum</name>
    <dbReference type="NCBI Taxonomy" id="4567"/>
    <lineage>
        <taxon>Eukaryota</taxon>
        <taxon>Viridiplantae</taxon>
        <taxon>Streptophyta</taxon>
        <taxon>Embryophyta</taxon>
        <taxon>Tracheophyta</taxon>
        <taxon>Spermatophyta</taxon>
        <taxon>Magnoliopsida</taxon>
        <taxon>Liliopsida</taxon>
        <taxon>Poales</taxon>
        <taxon>Poaceae</taxon>
        <taxon>BOP clade</taxon>
        <taxon>Pooideae</taxon>
        <taxon>Triticodae</taxon>
        <taxon>Triticeae</taxon>
        <taxon>Triticinae</taxon>
        <taxon>Triticum</taxon>
    </lineage>
</organism>
<dbReference type="InterPro" id="IPR011047">
    <property type="entry name" value="Quinoprotein_ADH-like_sf"/>
</dbReference>
<dbReference type="GO" id="GO:0034975">
    <property type="term" value="P:protein folding in endoplasmic reticulum"/>
    <property type="evidence" value="ECO:0007669"/>
    <property type="project" value="TreeGrafter"/>
</dbReference>
<evidence type="ECO:0000256" key="7">
    <source>
        <dbReference type="ARBA" id="ARBA00022824"/>
    </source>
</evidence>
<dbReference type="PANTHER" id="PTHR21573">
    <property type="entry name" value="ER MEMBRANE PROTEIN COMPLEX SUBUNIT 1"/>
    <property type="match status" value="1"/>
</dbReference>
<evidence type="ECO:0000256" key="5">
    <source>
        <dbReference type="ARBA" id="ARBA00022692"/>
    </source>
</evidence>
<dbReference type="Pfam" id="PF25293">
    <property type="entry name" value="Beta-prop_EMC1_N"/>
    <property type="match status" value="1"/>
</dbReference>
<keyword evidence="9 11" id="KW-0472">Membrane</keyword>
<comment type="subunit">
    <text evidence="3">Component of the ER membrane protein complex (EMC).</text>
</comment>
<dbReference type="InterPro" id="IPR015943">
    <property type="entry name" value="WD40/YVTN_repeat-like_dom_sf"/>
</dbReference>
<keyword evidence="15" id="KW-1185">Reference proteome</keyword>
<dbReference type="Proteomes" id="UP000324705">
    <property type="component" value="Chromosome 1A"/>
</dbReference>
<evidence type="ECO:0000256" key="11">
    <source>
        <dbReference type="SAM" id="Phobius"/>
    </source>
</evidence>
<evidence type="ECO:0000313" key="14">
    <source>
        <dbReference type="EMBL" id="VAH03525.1"/>
    </source>
</evidence>
<comment type="subcellular location">
    <subcellularLocation>
        <location evidence="1">Endoplasmic reticulum membrane</location>
        <topology evidence="1">Single-pass type I membrane protein</topology>
    </subcellularLocation>
</comment>
<dbReference type="EMBL" id="LT934111">
    <property type="protein sequence ID" value="VAH03525.1"/>
    <property type="molecule type" value="Genomic_DNA"/>
</dbReference>
<evidence type="ECO:0000259" key="12">
    <source>
        <dbReference type="Pfam" id="PF07774"/>
    </source>
</evidence>
<evidence type="ECO:0000313" key="15">
    <source>
        <dbReference type="Proteomes" id="UP000324705"/>
    </source>
</evidence>
<dbReference type="SUPFAM" id="SSF50998">
    <property type="entry name" value="Quinoprotein alcohol dehydrogenase-like"/>
    <property type="match status" value="1"/>
</dbReference>
<keyword evidence="5 11" id="KW-0812">Transmembrane</keyword>
<feature type="domain" description="EMC1 first beta-propeller" evidence="13">
    <location>
        <begin position="7"/>
        <end position="333"/>
    </location>
</feature>
<evidence type="ECO:0000256" key="4">
    <source>
        <dbReference type="ARBA" id="ARBA00020824"/>
    </source>
</evidence>
<reference evidence="14 15" key="1">
    <citation type="submission" date="2017-09" db="EMBL/GenBank/DDBJ databases">
        <authorList>
            <consortium name="International Durum Wheat Genome Sequencing Consortium (IDWGSC)"/>
            <person name="Milanesi L."/>
        </authorList>
    </citation>
    <scope>NUCLEOTIDE SEQUENCE [LARGE SCALE GENOMIC DNA]</scope>
    <source>
        <strain evidence="15">cv. Svevo</strain>
    </source>
</reference>
<dbReference type="InterPro" id="IPR058545">
    <property type="entry name" value="Beta-prop_EMC1_1st"/>
</dbReference>
<accession>A0A9R0Q4K3</accession>
<evidence type="ECO:0000256" key="9">
    <source>
        <dbReference type="ARBA" id="ARBA00023136"/>
    </source>
</evidence>
<evidence type="ECO:0000256" key="10">
    <source>
        <dbReference type="ARBA" id="ARBA00023180"/>
    </source>
</evidence>